<evidence type="ECO:0000313" key="3">
    <source>
        <dbReference type="Proteomes" id="UP001286313"/>
    </source>
</evidence>
<reference evidence="1" key="1">
    <citation type="submission" date="2023-10" db="EMBL/GenBank/DDBJ databases">
        <title>Genome assemblies of two species of porcelain crab, Petrolisthes cinctipes and Petrolisthes manimaculis (Anomura: Porcellanidae).</title>
        <authorList>
            <person name="Angst P."/>
        </authorList>
    </citation>
    <scope>NUCLEOTIDE SEQUENCE</scope>
    <source>
        <strain evidence="1">PB745_01</strain>
        <tissue evidence="1">Gill</tissue>
    </source>
</reference>
<sequence length="107" mass="11449">MHEGGRREVGGVVEEWGGVVERGGAWGGEGRVGAQTQKCRRTFSRAGLCRTSVWCSRAPQPQVTSDARDAQPSRHVGPHGTLNGCRRSCVISPCCNIKRVSGIRSGC</sequence>
<organism evidence="1 3">
    <name type="scientific">Petrolisthes cinctipes</name>
    <name type="common">Flat porcelain crab</name>
    <dbReference type="NCBI Taxonomy" id="88211"/>
    <lineage>
        <taxon>Eukaryota</taxon>
        <taxon>Metazoa</taxon>
        <taxon>Ecdysozoa</taxon>
        <taxon>Arthropoda</taxon>
        <taxon>Crustacea</taxon>
        <taxon>Multicrustacea</taxon>
        <taxon>Malacostraca</taxon>
        <taxon>Eumalacostraca</taxon>
        <taxon>Eucarida</taxon>
        <taxon>Decapoda</taxon>
        <taxon>Pleocyemata</taxon>
        <taxon>Anomura</taxon>
        <taxon>Galatheoidea</taxon>
        <taxon>Porcellanidae</taxon>
        <taxon>Petrolisthes</taxon>
    </lineage>
</organism>
<gene>
    <name evidence="2" type="ORF">Pcinc_018207</name>
    <name evidence="1" type="ORF">Pcinc_044240</name>
</gene>
<keyword evidence="3" id="KW-1185">Reference proteome</keyword>
<evidence type="ECO:0000313" key="2">
    <source>
        <dbReference type="EMBL" id="KAK3877048.1"/>
    </source>
</evidence>
<dbReference type="AlphaFoldDB" id="A0AAE1BE81"/>
<protein>
    <submittedName>
        <fullName evidence="1">Uncharacterized protein</fullName>
    </submittedName>
</protein>
<name>A0AAE1BE81_PETCI</name>
<accession>A0AAE1BE81</accession>
<comment type="caution">
    <text evidence="1">The sequence shown here is derived from an EMBL/GenBank/DDBJ whole genome shotgun (WGS) entry which is preliminary data.</text>
</comment>
<dbReference type="Proteomes" id="UP001286313">
    <property type="component" value="Unassembled WGS sequence"/>
</dbReference>
<dbReference type="EMBL" id="JAWQEG010001731">
    <property type="protein sequence ID" value="KAK3877048.1"/>
    <property type="molecule type" value="Genomic_DNA"/>
</dbReference>
<proteinExistence type="predicted"/>
<evidence type="ECO:0000313" key="1">
    <source>
        <dbReference type="EMBL" id="KAK3848992.1"/>
    </source>
</evidence>
<dbReference type="EMBL" id="JAWQEG010009222">
    <property type="protein sequence ID" value="KAK3848992.1"/>
    <property type="molecule type" value="Genomic_DNA"/>
</dbReference>